<keyword evidence="3" id="KW-1185">Reference proteome</keyword>
<dbReference type="EMBL" id="PKSL01000005">
    <property type="protein sequence ID" value="POW16848.1"/>
    <property type="molecule type" value="Genomic_DNA"/>
</dbReference>
<dbReference type="Proteomes" id="UP000239156">
    <property type="component" value="Unassembled WGS sequence"/>
</dbReference>
<dbReference type="VEuPathDB" id="FungiDB:PSTT_00998"/>
<feature type="region of interest" description="Disordered" evidence="1">
    <location>
        <begin position="34"/>
        <end position="108"/>
    </location>
</feature>
<comment type="caution">
    <text evidence="2">The sequence shown here is derived from an EMBL/GenBank/DDBJ whole genome shotgun (WGS) entry which is preliminary data.</text>
</comment>
<evidence type="ECO:0000313" key="2">
    <source>
        <dbReference type="EMBL" id="POW16848.1"/>
    </source>
</evidence>
<feature type="compositionally biased region" description="Basic and acidic residues" evidence="1">
    <location>
        <begin position="84"/>
        <end position="98"/>
    </location>
</feature>
<accession>A0A2S4W507</accession>
<dbReference type="AlphaFoldDB" id="A0A2S4W507"/>
<name>A0A2S4W507_9BASI</name>
<gene>
    <name evidence="2" type="ORF">PSTT_00998</name>
</gene>
<reference evidence="2" key="1">
    <citation type="submission" date="2017-12" db="EMBL/GenBank/DDBJ databases">
        <title>Gene loss provides genomic basis for host adaptation in cereal stripe rust fungi.</title>
        <authorList>
            <person name="Xia C."/>
        </authorList>
    </citation>
    <scope>NUCLEOTIDE SEQUENCE [LARGE SCALE GENOMIC DNA]</scope>
    <source>
        <strain evidence="2">93-210</strain>
    </source>
</reference>
<organism evidence="2 3">
    <name type="scientific">Puccinia striiformis</name>
    <dbReference type="NCBI Taxonomy" id="27350"/>
    <lineage>
        <taxon>Eukaryota</taxon>
        <taxon>Fungi</taxon>
        <taxon>Dikarya</taxon>
        <taxon>Basidiomycota</taxon>
        <taxon>Pucciniomycotina</taxon>
        <taxon>Pucciniomycetes</taxon>
        <taxon>Pucciniales</taxon>
        <taxon>Pucciniaceae</taxon>
        <taxon>Puccinia</taxon>
    </lineage>
</organism>
<sequence>MPLCKQCKVFSNGPVLFDTCRTCVAAFLATPLPPNTNPTGASSTHSAVTNPFTNPLASTSSHASLPQAAPNPFHAGENALAHQLARESRTGKAKEKAKSTKSNTKTITYSLYNRNGDIPNGYG</sequence>
<feature type="compositionally biased region" description="Polar residues" evidence="1">
    <location>
        <begin position="40"/>
        <end position="64"/>
    </location>
</feature>
<proteinExistence type="predicted"/>
<protein>
    <submittedName>
        <fullName evidence="2">Uncharacterized protein</fullName>
    </submittedName>
</protein>
<evidence type="ECO:0000256" key="1">
    <source>
        <dbReference type="SAM" id="MobiDB-lite"/>
    </source>
</evidence>
<evidence type="ECO:0000313" key="3">
    <source>
        <dbReference type="Proteomes" id="UP000239156"/>
    </source>
</evidence>